<feature type="transmembrane region" description="Helical" evidence="1">
    <location>
        <begin position="34"/>
        <end position="55"/>
    </location>
</feature>
<gene>
    <name evidence="2" type="ORF">HK103_004688</name>
</gene>
<evidence type="ECO:0000256" key="1">
    <source>
        <dbReference type="SAM" id="Phobius"/>
    </source>
</evidence>
<keyword evidence="1" id="KW-1133">Transmembrane helix</keyword>
<organism evidence="2 3">
    <name type="scientific">Boothiomyces macroporosus</name>
    <dbReference type="NCBI Taxonomy" id="261099"/>
    <lineage>
        <taxon>Eukaryota</taxon>
        <taxon>Fungi</taxon>
        <taxon>Fungi incertae sedis</taxon>
        <taxon>Chytridiomycota</taxon>
        <taxon>Chytridiomycota incertae sedis</taxon>
        <taxon>Chytridiomycetes</taxon>
        <taxon>Rhizophydiales</taxon>
        <taxon>Terramycetaceae</taxon>
        <taxon>Boothiomyces</taxon>
    </lineage>
</organism>
<reference evidence="2" key="1">
    <citation type="submission" date="2020-05" db="EMBL/GenBank/DDBJ databases">
        <title>Phylogenomic resolution of chytrid fungi.</title>
        <authorList>
            <person name="Stajich J.E."/>
            <person name="Amses K."/>
            <person name="Simmons R."/>
            <person name="Seto K."/>
            <person name="Myers J."/>
            <person name="Bonds A."/>
            <person name="Quandt C.A."/>
            <person name="Barry K."/>
            <person name="Liu P."/>
            <person name="Grigoriev I."/>
            <person name="Longcore J.E."/>
            <person name="James T.Y."/>
        </authorList>
    </citation>
    <scope>NUCLEOTIDE SEQUENCE</scope>
    <source>
        <strain evidence="2">PLAUS21</strain>
    </source>
</reference>
<evidence type="ECO:0000313" key="2">
    <source>
        <dbReference type="EMBL" id="KAJ3261737.1"/>
    </source>
</evidence>
<sequence length="266" mass="29141">MDSTTTISIVVLSITLAILLGESVYLANKLNGKLAPIGLLLQVLLCAARAATLIVELLVPNIKCVLLGEVGMAIYAFWITALDSVLLLRASVFVSFVANDTMKKVFIGICSIQICISLFIQMYVASTASNLTVAQPYCTIVANFQPQNYTLINRCILYVLFATPFAYKAFASYKSDLMPRNEAAMWTKMSVNNMIFTLLIIILELVAAKVSNITSLVKWLTLFFGCVNFFEANILLLIIDDTKNLLTKAKSSSGSQAVSTKFESKV</sequence>
<keyword evidence="1" id="KW-0472">Membrane</keyword>
<keyword evidence="1" id="KW-0812">Transmembrane</keyword>
<name>A0AAD5YB07_9FUNG</name>
<evidence type="ECO:0000313" key="3">
    <source>
        <dbReference type="Proteomes" id="UP001210925"/>
    </source>
</evidence>
<keyword evidence="3" id="KW-1185">Reference proteome</keyword>
<feature type="transmembrane region" description="Helical" evidence="1">
    <location>
        <begin position="75"/>
        <end position="98"/>
    </location>
</feature>
<dbReference type="AlphaFoldDB" id="A0AAD5YB07"/>
<feature type="transmembrane region" description="Helical" evidence="1">
    <location>
        <begin position="216"/>
        <end position="239"/>
    </location>
</feature>
<comment type="caution">
    <text evidence="2">The sequence shown here is derived from an EMBL/GenBank/DDBJ whole genome shotgun (WGS) entry which is preliminary data.</text>
</comment>
<proteinExistence type="predicted"/>
<dbReference type="Proteomes" id="UP001210925">
    <property type="component" value="Unassembled WGS sequence"/>
</dbReference>
<dbReference type="EMBL" id="JADGKB010000004">
    <property type="protein sequence ID" value="KAJ3261737.1"/>
    <property type="molecule type" value="Genomic_DNA"/>
</dbReference>
<feature type="transmembrane region" description="Helical" evidence="1">
    <location>
        <begin position="105"/>
        <end position="124"/>
    </location>
</feature>
<feature type="transmembrane region" description="Helical" evidence="1">
    <location>
        <begin position="151"/>
        <end position="170"/>
    </location>
</feature>
<protein>
    <submittedName>
        <fullName evidence="2">Uncharacterized protein</fullName>
    </submittedName>
</protein>
<accession>A0AAD5YB07</accession>
<feature type="transmembrane region" description="Helical" evidence="1">
    <location>
        <begin position="6"/>
        <end position="27"/>
    </location>
</feature>
<feature type="transmembrane region" description="Helical" evidence="1">
    <location>
        <begin position="191"/>
        <end position="210"/>
    </location>
</feature>